<dbReference type="EMBL" id="SMFR01000002">
    <property type="protein sequence ID" value="TCJ97594.1"/>
    <property type="molecule type" value="Genomic_DNA"/>
</dbReference>
<dbReference type="RefSeq" id="WP_243654932.1">
    <property type="nucleotide sequence ID" value="NZ_SMFR01000002.1"/>
</dbReference>
<dbReference type="SUPFAM" id="SSF53474">
    <property type="entry name" value="alpha/beta-Hydrolases"/>
    <property type="match status" value="1"/>
</dbReference>
<accession>A0A4R1FUT8</accession>
<feature type="domain" description="AB hydrolase-1" evidence="1">
    <location>
        <begin position="44"/>
        <end position="271"/>
    </location>
</feature>
<dbReference type="STRING" id="1210063.GCA_001612665_01297"/>
<dbReference type="Pfam" id="PF12697">
    <property type="entry name" value="Abhydrolase_6"/>
    <property type="match status" value="1"/>
</dbReference>
<proteinExistence type="predicted"/>
<sequence length="309" mass="33126">MSAEGTGLLPEHSAVDTVVTREVEVAGIRMSALCAEVADPRAVLVAVHGGATTARYFDLPDRPSLSLLRIGARLGFTVLALDRPGYGASEPWGELFDEPQRRVDATYAAIDALLGTSERGAGVFLAGHSAGCDLAARMAADDRGAELLGLELAGTGVDKRPEAIRVIEKIRKTGRAGGIRELLWFPQDSYPPEVLGGRSLTSGTPGYEVSVVHDWPTDFPTLAARMRVPVRVTDAEYEQVWRTDPAARAGIAELFTATSRFVNNVQYGCGHNLSVGYGAAAYHLGLLSFVEECALRSTPARYRSEVEEP</sequence>
<dbReference type="InterPro" id="IPR000073">
    <property type="entry name" value="AB_hydrolase_1"/>
</dbReference>
<dbReference type="Proteomes" id="UP000294856">
    <property type="component" value="Unassembled WGS sequence"/>
</dbReference>
<gene>
    <name evidence="2" type="ORF">DFR71_3638</name>
</gene>
<dbReference type="AlphaFoldDB" id="A0A4R1FUT8"/>
<evidence type="ECO:0000259" key="1">
    <source>
        <dbReference type="Pfam" id="PF12697"/>
    </source>
</evidence>
<evidence type="ECO:0000313" key="2">
    <source>
        <dbReference type="EMBL" id="TCJ97594.1"/>
    </source>
</evidence>
<organism evidence="2 3">
    <name type="scientific">Nocardia alba</name>
    <dbReference type="NCBI Taxonomy" id="225051"/>
    <lineage>
        <taxon>Bacteria</taxon>
        <taxon>Bacillati</taxon>
        <taxon>Actinomycetota</taxon>
        <taxon>Actinomycetes</taxon>
        <taxon>Mycobacteriales</taxon>
        <taxon>Nocardiaceae</taxon>
        <taxon>Nocardia</taxon>
    </lineage>
</organism>
<protein>
    <submittedName>
        <fullName evidence="2">Alpha/beta hydrolase family protein</fullName>
    </submittedName>
</protein>
<dbReference type="GO" id="GO:0016787">
    <property type="term" value="F:hydrolase activity"/>
    <property type="evidence" value="ECO:0007669"/>
    <property type="project" value="UniProtKB-KW"/>
</dbReference>
<reference evidence="2 3" key="1">
    <citation type="submission" date="2019-03" db="EMBL/GenBank/DDBJ databases">
        <title>Genomic Encyclopedia of Type Strains, Phase IV (KMG-IV): sequencing the most valuable type-strain genomes for metagenomic binning, comparative biology and taxonomic classification.</title>
        <authorList>
            <person name="Goeker M."/>
        </authorList>
    </citation>
    <scope>NUCLEOTIDE SEQUENCE [LARGE SCALE GENOMIC DNA]</scope>
    <source>
        <strain evidence="2 3">DSM 44684</strain>
    </source>
</reference>
<evidence type="ECO:0000313" key="3">
    <source>
        <dbReference type="Proteomes" id="UP000294856"/>
    </source>
</evidence>
<keyword evidence="2" id="KW-0378">Hydrolase</keyword>
<name>A0A4R1FUT8_9NOCA</name>
<keyword evidence="3" id="KW-1185">Reference proteome</keyword>
<comment type="caution">
    <text evidence="2">The sequence shown here is derived from an EMBL/GenBank/DDBJ whole genome shotgun (WGS) entry which is preliminary data.</text>
</comment>
<dbReference type="InterPro" id="IPR029058">
    <property type="entry name" value="AB_hydrolase_fold"/>
</dbReference>
<dbReference type="Gene3D" id="3.40.50.1820">
    <property type="entry name" value="alpha/beta hydrolase"/>
    <property type="match status" value="1"/>
</dbReference>